<evidence type="ECO:0000313" key="11">
    <source>
        <dbReference type="Proteomes" id="UP000276770"/>
    </source>
</evidence>
<dbReference type="SMART" id="SM00862">
    <property type="entry name" value="Trans_reg_C"/>
    <property type="match status" value="1"/>
</dbReference>
<dbReference type="OrthoDB" id="9790442at2"/>
<evidence type="ECO:0000256" key="7">
    <source>
        <dbReference type="PROSITE-ProRule" id="PRU01091"/>
    </source>
</evidence>
<feature type="domain" description="OmpR/PhoB-type" evidence="9">
    <location>
        <begin position="125"/>
        <end position="223"/>
    </location>
</feature>
<dbReference type="Gene3D" id="1.10.10.10">
    <property type="entry name" value="Winged helix-like DNA-binding domain superfamily/Winged helix DNA-binding domain"/>
    <property type="match status" value="1"/>
</dbReference>
<evidence type="ECO:0000256" key="2">
    <source>
        <dbReference type="ARBA" id="ARBA00023012"/>
    </source>
</evidence>
<dbReference type="GO" id="GO:0032993">
    <property type="term" value="C:protein-DNA complex"/>
    <property type="evidence" value="ECO:0007669"/>
    <property type="project" value="TreeGrafter"/>
</dbReference>
<gene>
    <name evidence="10" type="ORF">D9X91_15800</name>
</gene>
<dbReference type="GO" id="GO:0000976">
    <property type="term" value="F:transcription cis-regulatory region binding"/>
    <property type="evidence" value="ECO:0007669"/>
    <property type="project" value="TreeGrafter"/>
</dbReference>
<protein>
    <submittedName>
        <fullName evidence="10">DNA-binding response regulator</fullName>
    </submittedName>
</protein>
<dbReference type="Pfam" id="PF00486">
    <property type="entry name" value="Trans_reg_C"/>
    <property type="match status" value="1"/>
</dbReference>
<evidence type="ECO:0000256" key="4">
    <source>
        <dbReference type="ARBA" id="ARBA00023125"/>
    </source>
</evidence>
<dbReference type="InterPro" id="IPR039420">
    <property type="entry name" value="WalR-like"/>
</dbReference>
<dbReference type="PROSITE" id="PS50110">
    <property type="entry name" value="RESPONSE_REGULATORY"/>
    <property type="match status" value="1"/>
</dbReference>
<dbReference type="GO" id="GO:0005829">
    <property type="term" value="C:cytosol"/>
    <property type="evidence" value="ECO:0007669"/>
    <property type="project" value="TreeGrafter"/>
</dbReference>
<dbReference type="CDD" id="cd00383">
    <property type="entry name" value="trans_reg_C"/>
    <property type="match status" value="1"/>
</dbReference>
<dbReference type="InterPro" id="IPR036388">
    <property type="entry name" value="WH-like_DNA-bd_sf"/>
</dbReference>
<evidence type="ECO:0000256" key="6">
    <source>
        <dbReference type="PROSITE-ProRule" id="PRU00169"/>
    </source>
</evidence>
<keyword evidence="5" id="KW-0804">Transcription</keyword>
<dbReference type="Gene3D" id="6.10.250.690">
    <property type="match status" value="1"/>
</dbReference>
<accession>A0A3L7K0B3</accession>
<dbReference type="PANTHER" id="PTHR48111:SF22">
    <property type="entry name" value="REGULATOR OF RPOS"/>
    <property type="match status" value="1"/>
</dbReference>
<keyword evidence="2" id="KW-0902">Two-component regulatory system</keyword>
<dbReference type="Pfam" id="PF00072">
    <property type="entry name" value="Response_reg"/>
    <property type="match status" value="1"/>
</dbReference>
<proteinExistence type="predicted"/>
<dbReference type="CDD" id="cd17624">
    <property type="entry name" value="REC_OmpR_PmrA-like"/>
    <property type="match status" value="1"/>
</dbReference>
<feature type="domain" description="Response regulatory" evidence="8">
    <location>
        <begin position="2"/>
        <end position="116"/>
    </location>
</feature>
<sequence length="226" mass="26414">MKILLVEDDQRLAKLVARMLQKELYVVEWVDNGEDAYSYLDTEHFDLLILDWMLPGKNGLEISAKLRKDGYEGPILMLTARDGVDDLVKGLDSGVDDYLVKPFEFKELFARIRALSRRSSRKFEHDCIQLEDLEIDLNQHLLKKDGNQLPLTPREFQVIELLARNRNQALSKEVIMERVWGWDSDISYNTVETFIKLLRKKLDPSDMKRYIKTVRGVGYMIEDPHV</sequence>
<evidence type="ECO:0000259" key="8">
    <source>
        <dbReference type="PROSITE" id="PS50110"/>
    </source>
</evidence>
<keyword evidence="1 6" id="KW-0597">Phosphoprotein</keyword>
<dbReference type="PANTHER" id="PTHR48111">
    <property type="entry name" value="REGULATOR OF RPOS"/>
    <property type="match status" value="1"/>
</dbReference>
<dbReference type="Proteomes" id="UP000276770">
    <property type="component" value="Unassembled WGS sequence"/>
</dbReference>
<keyword evidence="3" id="KW-0805">Transcription regulation</keyword>
<dbReference type="FunFam" id="1.10.10.10:FF:000005">
    <property type="entry name" value="Two-component system response regulator"/>
    <property type="match status" value="1"/>
</dbReference>
<dbReference type="GO" id="GO:0000156">
    <property type="term" value="F:phosphorelay response regulator activity"/>
    <property type="evidence" value="ECO:0007669"/>
    <property type="project" value="TreeGrafter"/>
</dbReference>
<keyword evidence="11" id="KW-1185">Reference proteome</keyword>
<dbReference type="PROSITE" id="PS51755">
    <property type="entry name" value="OMPR_PHOB"/>
    <property type="match status" value="1"/>
</dbReference>
<dbReference type="InterPro" id="IPR001867">
    <property type="entry name" value="OmpR/PhoB-type_DNA-bd"/>
</dbReference>
<keyword evidence="4 7" id="KW-0238">DNA-binding</keyword>
<dbReference type="SMART" id="SM00448">
    <property type="entry name" value="REC"/>
    <property type="match status" value="1"/>
</dbReference>
<dbReference type="Gene3D" id="3.40.50.2300">
    <property type="match status" value="1"/>
</dbReference>
<evidence type="ECO:0000313" key="10">
    <source>
        <dbReference type="EMBL" id="RLQ94092.1"/>
    </source>
</evidence>
<dbReference type="EMBL" id="RCVZ01000011">
    <property type="protein sequence ID" value="RLQ94092.1"/>
    <property type="molecule type" value="Genomic_DNA"/>
</dbReference>
<dbReference type="GO" id="GO:0006355">
    <property type="term" value="P:regulation of DNA-templated transcription"/>
    <property type="evidence" value="ECO:0007669"/>
    <property type="project" value="InterPro"/>
</dbReference>
<feature type="DNA-binding region" description="OmpR/PhoB-type" evidence="7">
    <location>
        <begin position="125"/>
        <end position="223"/>
    </location>
</feature>
<dbReference type="FunFam" id="3.40.50.2300:FF:000002">
    <property type="entry name" value="DNA-binding response regulator PhoP"/>
    <property type="match status" value="1"/>
</dbReference>
<name>A0A3L7K0B3_9BACI</name>
<feature type="modified residue" description="4-aspartylphosphate" evidence="6">
    <location>
        <position position="51"/>
    </location>
</feature>
<evidence type="ECO:0000259" key="9">
    <source>
        <dbReference type="PROSITE" id="PS51755"/>
    </source>
</evidence>
<dbReference type="SUPFAM" id="SSF52172">
    <property type="entry name" value="CheY-like"/>
    <property type="match status" value="1"/>
</dbReference>
<dbReference type="InterPro" id="IPR011006">
    <property type="entry name" value="CheY-like_superfamily"/>
</dbReference>
<dbReference type="AlphaFoldDB" id="A0A3L7K0B3"/>
<evidence type="ECO:0000256" key="3">
    <source>
        <dbReference type="ARBA" id="ARBA00023015"/>
    </source>
</evidence>
<dbReference type="InterPro" id="IPR001789">
    <property type="entry name" value="Sig_transdc_resp-reg_receiver"/>
</dbReference>
<reference evidence="10 11" key="1">
    <citation type="submission" date="2018-10" db="EMBL/GenBank/DDBJ databases">
        <title>Falsibacillus sp. genome draft.</title>
        <authorList>
            <person name="Shi S."/>
        </authorList>
    </citation>
    <scope>NUCLEOTIDE SEQUENCE [LARGE SCALE GENOMIC DNA]</scope>
    <source>
        <strain evidence="10 11">GY 10110</strain>
    </source>
</reference>
<evidence type="ECO:0000256" key="1">
    <source>
        <dbReference type="ARBA" id="ARBA00022553"/>
    </source>
</evidence>
<dbReference type="RefSeq" id="WP_121681608.1">
    <property type="nucleotide sequence ID" value="NZ_RCVZ01000011.1"/>
</dbReference>
<organism evidence="10 11">
    <name type="scientific">Falsibacillus albus</name>
    <dbReference type="NCBI Taxonomy" id="2478915"/>
    <lineage>
        <taxon>Bacteria</taxon>
        <taxon>Bacillati</taxon>
        <taxon>Bacillota</taxon>
        <taxon>Bacilli</taxon>
        <taxon>Bacillales</taxon>
        <taxon>Bacillaceae</taxon>
        <taxon>Falsibacillus</taxon>
    </lineage>
</organism>
<comment type="caution">
    <text evidence="10">The sequence shown here is derived from an EMBL/GenBank/DDBJ whole genome shotgun (WGS) entry which is preliminary data.</text>
</comment>
<evidence type="ECO:0000256" key="5">
    <source>
        <dbReference type="ARBA" id="ARBA00023163"/>
    </source>
</evidence>